<name>A0A0E9X3M4_ANGAN</name>
<organism evidence="1">
    <name type="scientific">Anguilla anguilla</name>
    <name type="common">European freshwater eel</name>
    <name type="synonym">Muraena anguilla</name>
    <dbReference type="NCBI Taxonomy" id="7936"/>
    <lineage>
        <taxon>Eukaryota</taxon>
        <taxon>Metazoa</taxon>
        <taxon>Chordata</taxon>
        <taxon>Craniata</taxon>
        <taxon>Vertebrata</taxon>
        <taxon>Euteleostomi</taxon>
        <taxon>Actinopterygii</taxon>
        <taxon>Neopterygii</taxon>
        <taxon>Teleostei</taxon>
        <taxon>Anguilliformes</taxon>
        <taxon>Anguillidae</taxon>
        <taxon>Anguilla</taxon>
    </lineage>
</organism>
<evidence type="ECO:0000313" key="1">
    <source>
        <dbReference type="EMBL" id="JAH96485.1"/>
    </source>
</evidence>
<protein>
    <submittedName>
        <fullName evidence="1">Uncharacterized protein</fullName>
    </submittedName>
</protein>
<dbReference type="AlphaFoldDB" id="A0A0E9X3M4"/>
<reference evidence="1" key="2">
    <citation type="journal article" date="2015" name="Fish Shellfish Immunol.">
        <title>Early steps in the European eel (Anguilla anguilla)-Vibrio vulnificus interaction in the gills: Role of the RtxA13 toxin.</title>
        <authorList>
            <person name="Callol A."/>
            <person name="Pajuelo D."/>
            <person name="Ebbesson L."/>
            <person name="Teles M."/>
            <person name="MacKenzie S."/>
            <person name="Amaro C."/>
        </authorList>
    </citation>
    <scope>NUCLEOTIDE SEQUENCE</scope>
</reference>
<sequence length="119" mass="13739">MHSPCSPVWKDCGKGAYITIQHLSQSMSKCILACTHNNHSTITLIQNTTSVVYPRQEQVWLNDYSTVREEWNSHILHSNLTFFVRPIMNKDVLGISEKFTIGQMFISFNHTKLIIKQET</sequence>
<proteinExistence type="predicted"/>
<reference evidence="1" key="1">
    <citation type="submission" date="2014-11" db="EMBL/GenBank/DDBJ databases">
        <authorList>
            <person name="Amaro Gonzalez C."/>
        </authorList>
    </citation>
    <scope>NUCLEOTIDE SEQUENCE</scope>
</reference>
<dbReference type="EMBL" id="GBXM01012092">
    <property type="protein sequence ID" value="JAH96485.1"/>
    <property type="molecule type" value="Transcribed_RNA"/>
</dbReference>
<accession>A0A0E9X3M4</accession>